<dbReference type="Proteomes" id="UP000281985">
    <property type="component" value="Unassembled WGS sequence"/>
</dbReference>
<dbReference type="RefSeq" id="WP_121917809.1">
    <property type="nucleotide sequence ID" value="NZ_REFV01000011.1"/>
</dbReference>
<dbReference type="AlphaFoldDB" id="A0A3M0FXA3"/>
<gene>
    <name evidence="1" type="ORF">EAX61_11325</name>
</gene>
<keyword evidence="2" id="KW-1185">Reference proteome</keyword>
<protein>
    <submittedName>
        <fullName evidence="1">DUF1853 family protein</fullName>
    </submittedName>
</protein>
<dbReference type="Pfam" id="PF08907">
    <property type="entry name" value="DUF1853"/>
    <property type="match status" value="1"/>
</dbReference>
<comment type="caution">
    <text evidence="1">The sequence shown here is derived from an EMBL/GenBank/DDBJ whole genome shotgun (WGS) entry which is preliminary data.</text>
</comment>
<evidence type="ECO:0000313" key="2">
    <source>
        <dbReference type="Proteomes" id="UP000281985"/>
    </source>
</evidence>
<sequence>MKHILGFLDTQPLWKKEQFGLKQFEMPEIDLETFTPAPIPTKLRLGHQVEYIFKQLLEHSSHYEILAHNIQIKRGSETIGELDFIVNDLRFRESGTSLPSNKKLLHIELTYKFYIIDPSISEPIHRLMGPNRKDMFFTKMEKTRDKQLPLLFSKESQQVLAHLEIDVNEIEQQTYYIGQLFVPYNENIPSIRPLNMDCVTGFWVKMKEFEDVCHFGSAQHRFRESIFYIPHKYEWLHQPHNEVAWQSHLDILMEINIKHINNYAPMIWMKNRDGTITKGFVVWW</sequence>
<reference evidence="1 2" key="1">
    <citation type="submission" date="2018-10" db="EMBL/GenBank/DDBJ databases">
        <title>Dokdonia luteus sp. nov., isolated from sea water.</title>
        <authorList>
            <person name="Zhou L.Y."/>
            <person name="Du Z.J."/>
        </authorList>
    </citation>
    <scope>NUCLEOTIDE SEQUENCE [LARGE SCALE GENOMIC DNA]</scope>
    <source>
        <strain evidence="1 2">SH27</strain>
    </source>
</reference>
<dbReference type="OrthoDB" id="1466769at2"/>
<organism evidence="1 2">
    <name type="scientific">Dokdonia sinensis</name>
    <dbReference type="NCBI Taxonomy" id="2479847"/>
    <lineage>
        <taxon>Bacteria</taxon>
        <taxon>Pseudomonadati</taxon>
        <taxon>Bacteroidota</taxon>
        <taxon>Flavobacteriia</taxon>
        <taxon>Flavobacteriales</taxon>
        <taxon>Flavobacteriaceae</taxon>
        <taxon>Dokdonia</taxon>
    </lineage>
</organism>
<evidence type="ECO:0000313" key="1">
    <source>
        <dbReference type="EMBL" id="RMB57331.1"/>
    </source>
</evidence>
<proteinExistence type="predicted"/>
<dbReference type="InterPro" id="IPR015003">
    <property type="entry name" value="DUF1853"/>
</dbReference>
<name>A0A3M0FXA3_9FLAO</name>
<dbReference type="EMBL" id="REFV01000011">
    <property type="protein sequence ID" value="RMB57331.1"/>
    <property type="molecule type" value="Genomic_DNA"/>
</dbReference>
<accession>A0A3M0FXA3</accession>